<evidence type="ECO:0008006" key="4">
    <source>
        <dbReference type="Google" id="ProtNLM"/>
    </source>
</evidence>
<dbReference type="Pfam" id="PF14248">
    <property type="entry name" value="DUF4345"/>
    <property type="match status" value="1"/>
</dbReference>
<keyword evidence="1" id="KW-1133">Transmembrane helix</keyword>
<evidence type="ECO:0000313" key="3">
    <source>
        <dbReference type="Proteomes" id="UP001500392"/>
    </source>
</evidence>
<gene>
    <name evidence="2" type="ORF">GCM10022414_31120</name>
</gene>
<keyword evidence="3" id="KW-1185">Reference proteome</keyword>
<accession>A0ABP7X346</accession>
<name>A0ABP7X346_9GAMM</name>
<comment type="caution">
    <text evidence="2">The sequence shown here is derived from an EMBL/GenBank/DDBJ whole genome shotgun (WGS) entry which is preliminary data.</text>
</comment>
<organism evidence="2 3">
    <name type="scientific">Zhongshania borealis</name>
    <dbReference type="NCBI Taxonomy" id="889488"/>
    <lineage>
        <taxon>Bacteria</taxon>
        <taxon>Pseudomonadati</taxon>
        <taxon>Pseudomonadota</taxon>
        <taxon>Gammaproteobacteria</taxon>
        <taxon>Cellvibrionales</taxon>
        <taxon>Spongiibacteraceae</taxon>
        <taxon>Zhongshania</taxon>
    </lineage>
</organism>
<reference evidence="3" key="1">
    <citation type="journal article" date="2019" name="Int. J. Syst. Evol. Microbiol.">
        <title>The Global Catalogue of Microorganisms (GCM) 10K type strain sequencing project: providing services to taxonomists for standard genome sequencing and annotation.</title>
        <authorList>
            <consortium name="The Broad Institute Genomics Platform"/>
            <consortium name="The Broad Institute Genome Sequencing Center for Infectious Disease"/>
            <person name="Wu L."/>
            <person name="Ma J."/>
        </authorList>
    </citation>
    <scope>NUCLEOTIDE SEQUENCE [LARGE SCALE GENOMIC DNA]</scope>
    <source>
        <strain evidence="3">JCM 17304</strain>
    </source>
</reference>
<proteinExistence type="predicted"/>
<sequence length="128" mass="13580">MRLFLGYLALAWLGIGGWLLVDPGALANYAGVAALSVNGTIELRAMYGGMELAIGLSALWALWRPRWACHVLFMNGVITGGIAFGRLFGVLAAGSASVYTMSALSFELSAAALCWVFAKRLSGEQHRG</sequence>
<keyword evidence="1" id="KW-0812">Transmembrane</keyword>
<evidence type="ECO:0000256" key="1">
    <source>
        <dbReference type="SAM" id="Phobius"/>
    </source>
</evidence>
<dbReference type="InterPro" id="IPR025597">
    <property type="entry name" value="DUF4345"/>
</dbReference>
<keyword evidence="1" id="KW-0472">Membrane</keyword>
<feature type="transmembrane region" description="Helical" evidence="1">
    <location>
        <begin position="43"/>
        <end position="63"/>
    </location>
</feature>
<evidence type="ECO:0000313" key="2">
    <source>
        <dbReference type="EMBL" id="GAA4102994.1"/>
    </source>
</evidence>
<dbReference type="RefSeq" id="WP_344937802.1">
    <property type="nucleotide sequence ID" value="NZ_BAABDM010000007.1"/>
</dbReference>
<feature type="transmembrane region" description="Helical" evidence="1">
    <location>
        <begin position="98"/>
        <end position="118"/>
    </location>
</feature>
<dbReference type="EMBL" id="BAABDM010000007">
    <property type="protein sequence ID" value="GAA4102994.1"/>
    <property type="molecule type" value="Genomic_DNA"/>
</dbReference>
<protein>
    <recommendedName>
        <fullName evidence="4">DUF4345 domain-containing protein</fullName>
    </recommendedName>
</protein>
<dbReference type="Proteomes" id="UP001500392">
    <property type="component" value="Unassembled WGS sequence"/>
</dbReference>
<feature type="transmembrane region" description="Helical" evidence="1">
    <location>
        <begin position="70"/>
        <end position="92"/>
    </location>
</feature>